<evidence type="ECO:0000313" key="3">
    <source>
        <dbReference type="Proteomes" id="UP001459277"/>
    </source>
</evidence>
<dbReference type="CDD" id="cd22157">
    <property type="entry name" value="F-box_AtFBW1-like"/>
    <property type="match status" value="1"/>
</dbReference>
<organism evidence="2 3">
    <name type="scientific">Lithocarpus litseifolius</name>
    <dbReference type="NCBI Taxonomy" id="425828"/>
    <lineage>
        <taxon>Eukaryota</taxon>
        <taxon>Viridiplantae</taxon>
        <taxon>Streptophyta</taxon>
        <taxon>Embryophyta</taxon>
        <taxon>Tracheophyta</taxon>
        <taxon>Spermatophyta</taxon>
        <taxon>Magnoliopsida</taxon>
        <taxon>eudicotyledons</taxon>
        <taxon>Gunneridae</taxon>
        <taxon>Pentapetalae</taxon>
        <taxon>rosids</taxon>
        <taxon>fabids</taxon>
        <taxon>Fagales</taxon>
        <taxon>Fagaceae</taxon>
        <taxon>Lithocarpus</taxon>
    </lineage>
</organism>
<proteinExistence type="predicted"/>
<dbReference type="Pfam" id="PF00646">
    <property type="entry name" value="F-box"/>
    <property type="match status" value="1"/>
</dbReference>
<accession>A0AAW2BP98</accession>
<dbReference type="Gene3D" id="1.20.1280.50">
    <property type="match status" value="1"/>
</dbReference>
<dbReference type="NCBIfam" id="TIGR01640">
    <property type="entry name" value="F_box_assoc_1"/>
    <property type="match status" value="1"/>
</dbReference>
<protein>
    <recommendedName>
        <fullName evidence="1">F-box domain-containing protein</fullName>
    </recommendedName>
</protein>
<dbReference type="InterPro" id="IPR017451">
    <property type="entry name" value="F-box-assoc_interact_dom"/>
</dbReference>
<dbReference type="SMART" id="SM00256">
    <property type="entry name" value="FBOX"/>
    <property type="match status" value="1"/>
</dbReference>
<dbReference type="InterPro" id="IPR001810">
    <property type="entry name" value="F-box_dom"/>
</dbReference>
<keyword evidence="3" id="KW-1185">Reference proteome</keyword>
<dbReference type="PANTHER" id="PTHR31672:SF13">
    <property type="entry name" value="F-BOX PROTEIN CPR30-LIKE"/>
    <property type="match status" value="1"/>
</dbReference>
<name>A0AAW2BP98_9ROSI</name>
<evidence type="ECO:0000259" key="1">
    <source>
        <dbReference type="SMART" id="SM00256"/>
    </source>
</evidence>
<gene>
    <name evidence="2" type="ORF">SO802_032134</name>
</gene>
<comment type="caution">
    <text evidence="2">The sequence shown here is derived from an EMBL/GenBank/DDBJ whole genome shotgun (WGS) entry which is preliminary data.</text>
</comment>
<dbReference type="Pfam" id="PF07734">
    <property type="entry name" value="FBA_1"/>
    <property type="match status" value="1"/>
</dbReference>
<dbReference type="AlphaFoldDB" id="A0AAW2BP98"/>
<evidence type="ECO:0000313" key="2">
    <source>
        <dbReference type="EMBL" id="KAK9987183.1"/>
    </source>
</evidence>
<dbReference type="EMBL" id="JAZDWU010000011">
    <property type="protein sequence ID" value="KAK9987183.1"/>
    <property type="molecule type" value="Genomic_DNA"/>
</dbReference>
<feature type="domain" description="F-box" evidence="1">
    <location>
        <begin position="17"/>
        <end position="56"/>
    </location>
</feature>
<reference evidence="2 3" key="1">
    <citation type="submission" date="2024-01" db="EMBL/GenBank/DDBJ databases">
        <title>A telomere-to-telomere, gap-free genome of sweet tea (Lithocarpus litseifolius).</title>
        <authorList>
            <person name="Zhou J."/>
        </authorList>
    </citation>
    <scope>NUCLEOTIDE SEQUENCE [LARGE SCALE GENOMIC DNA]</scope>
    <source>
        <strain evidence="2">Zhou-2022a</strain>
        <tissue evidence="2">Leaf</tissue>
    </source>
</reference>
<dbReference type="InterPro" id="IPR006527">
    <property type="entry name" value="F-box-assoc_dom_typ1"/>
</dbReference>
<dbReference type="InterPro" id="IPR036047">
    <property type="entry name" value="F-box-like_dom_sf"/>
</dbReference>
<dbReference type="Proteomes" id="UP001459277">
    <property type="component" value="Unassembled WGS sequence"/>
</dbReference>
<dbReference type="SUPFAM" id="SSF81383">
    <property type="entry name" value="F-box domain"/>
    <property type="match status" value="1"/>
</dbReference>
<dbReference type="InterPro" id="IPR050796">
    <property type="entry name" value="SCF_F-box_component"/>
</dbReference>
<sequence length="409" mass="47112">MEPPTKKSRPTEKRLPVPDDIVFDILTWLPVKSLIRFRCFSKSWYSTITNPIFITTHLNLNKAKESLCTDSNNNNNGYLLYTYVPKDFSSRDELCTAVYNSDHSLTQISAFQIPFSGFNVVSFCNGMFCLDCLIDRRDHIICLWNPSIRKFKTLAPVRLIDNVDSGTLRLDSVTLGLAYNSQNNDFKILRLARFYKITEEFVINREGTKAEIYTSSIDSWRKVEISVESLSRPIFVFYNLGKRCIFVNGALHFIAYIQGYEFILSFDVDDERFREIKLPQNYSSGFNRRSRQLGVYNGSLALIVCCYEHDDHATRSCICLIWEMKEYGVAESWTRTKKCITMNPLDSCYGCTDNGEILIKNSIRLVSFNPENHQNIFAIEDAHWADYTANSMESLVLLDGGKSVSEYKD</sequence>
<dbReference type="PANTHER" id="PTHR31672">
    <property type="entry name" value="BNACNNG10540D PROTEIN"/>
    <property type="match status" value="1"/>
</dbReference>